<comment type="subcellular location">
    <subcellularLocation>
        <location evidence="1">Cytoplasm</location>
    </subcellularLocation>
</comment>
<reference evidence="8 9" key="1">
    <citation type="submission" date="2024-04" db="EMBL/GenBank/DDBJ databases">
        <title>Genome assembly C_amara_ONT_v2.</title>
        <authorList>
            <person name="Yant L."/>
            <person name="Moore C."/>
            <person name="Slenker M."/>
        </authorList>
    </citation>
    <scope>NUCLEOTIDE SEQUENCE [LARGE SCALE GENOMIC DNA]</scope>
    <source>
        <tissue evidence="8">Leaf</tissue>
    </source>
</reference>
<evidence type="ECO:0000256" key="2">
    <source>
        <dbReference type="ARBA" id="ARBA00022490"/>
    </source>
</evidence>
<evidence type="ECO:0000259" key="7">
    <source>
        <dbReference type="PROSITE" id="PS50303"/>
    </source>
</evidence>
<accession>A0ABD0ZP81</accession>
<keyword evidence="2" id="KW-0963">Cytoplasm</keyword>
<name>A0ABD0ZP81_CARAN</name>
<sequence length="187" mass="21606">MLYELTLNNAVELAKLENGCTAVNMVFEEIKGKYRDLIFERVAENAKWLSFDPYGTYVVQNFLTLHNPNATKAIAERLGGNFFSLAMCKEGSYVVEKCLNSDFARLKVLEEFRGNDKEWVRMAKHKFGNYVAQCALNVMKERGMIPLLREFLGKLRPHLYGNKILQMIQNKFGGWLDHSPVDDLRKF</sequence>
<evidence type="ECO:0000313" key="8">
    <source>
        <dbReference type="EMBL" id="KAL1196268.1"/>
    </source>
</evidence>
<evidence type="ECO:0000256" key="1">
    <source>
        <dbReference type="ARBA" id="ARBA00004496"/>
    </source>
</evidence>
<proteinExistence type="predicted"/>
<evidence type="ECO:0000256" key="6">
    <source>
        <dbReference type="PROSITE-ProRule" id="PRU00317"/>
    </source>
</evidence>
<protein>
    <submittedName>
        <fullName evidence="8">Pumilio</fullName>
    </submittedName>
</protein>
<dbReference type="Gene3D" id="1.25.10.10">
    <property type="entry name" value="Leucine-rich Repeat Variant"/>
    <property type="match status" value="1"/>
</dbReference>
<dbReference type="PROSITE" id="PS50302">
    <property type="entry name" value="PUM"/>
    <property type="match status" value="1"/>
</dbReference>
<dbReference type="InterPro" id="IPR011989">
    <property type="entry name" value="ARM-like"/>
</dbReference>
<dbReference type="GO" id="GO:0003723">
    <property type="term" value="F:RNA binding"/>
    <property type="evidence" value="ECO:0007669"/>
    <property type="project" value="UniProtKB-KW"/>
</dbReference>
<gene>
    <name evidence="8" type="ORF">V5N11_005415</name>
</gene>
<evidence type="ECO:0000256" key="3">
    <source>
        <dbReference type="ARBA" id="ARBA00022737"/>
    </source>
</evidence>
<evidence type="ECO:0000256" key="4">
    <source>
        <dbReference type="ARBA" id="ARBA00022845"/>
    </source>
</evidence>
<dbReference type="InterPro" id="IPR016024">
    <property type="entry name" value="ARM-type_fold"/>
</dbReference>
<dbReference type="Proteomes" id="UP001558713">
    <property type="component" value="Unassembled WGS sequence"/>
</dbReference>
<evidence type="ECO:0000313" key="9">
    <source>
        <dbReference type="Proteomes" id="UP001558713"/>
    </source>
</evidence>
<dbReference type="AlphaFoldDB" id="A0ABD0ZP81"/>
<dbReference type="InterPro" id="IPR033133">
    <property type="entry name" value="PUM-HD"/>
</dbReference>
<dbReference type="GO" id="GO:0005737">
    <property type="term" value="C:cytoplasm"/>
    <property type="evidence" value="ECO:0007669"/>
    <property type="project" value="UniProtKB-SubCell"/>
</dbReference>
<feature type="repeat" description="Pumilio" evidence="6">
    <location>
        <begin position="41"/>
        <end position="76"/>
    </location>
</feature>
<dbReference type="SUPFAM" id="SSF48371">
    <property type="entry name" value="ARM repeat"/>
    <property type="match status" value="1"/>
</dbReference>
<keyword evidence="3" id="KW-0677">Repeat</keyword>
<evidence type="ECO:0000256" key="5">
    <source>
        <dbReference type="ARBA" id="ARBA00022884"/>
    </source>
</evidence>
<keyword evidence="4" id="KW-0810">Translation regulation</keyword>
<feature type="domain" description="PUM-HD" evidence="7">
    <location>
        <begin position="1"/>
        <end position="176"/>
    </location>
</feature>
<dbReference type="PANTHER" id="PTHR12537">
    <property type="entry name" value="RNA BINDING PROTEIN PUMILIO-RELATED"/>
    <property type="match status" value="1"/>
</dbReference>
<dbReference type="EMBL" id="JBANAX010000704">
    <property type="protein sequence ID" value="KAL1196268.1"/>
    <property type="molecule type" value="Genomic_DNA"/>
</dbReference>
<keyword evidence="9" id="KW-1185">Reference proteome</keyword>
<dbReference type="PANTHER" id="PTHR12537:SF137">
    <property type="entry name" value="PUMILIO HOMOLOG 16-RELATED"/>
    <property type="match status" value="1"/>
</dbReference>
<dbReference type="PROSITE" id="PS50303">
    <property type="entry name" value="PUM_HD"/>
    <property type="match status" value="1"/>
</dbReference>
<dbReference type="SMART" id="SM00025">
    <property type="entry name" value="Pumilio"/>
    <property type="match status" value="4"/>
</dbReference>
<dbReference type="GO" id="GO:0006417">
    <property type="term" value="P:regulation of translation"/>
    <property type="evidence" value="ECO:0007669"/>
    <property type="project" value="UniProtKB-KW"/>
</dbReference>
<dbReference type="InterPro" id="IPR001313">
    <property type="entry name" value="Pumilio_RNA-bd_rpt"/>
</dbReference>
<organism evidence="8 9">
    <name type="scientific">Cardamine amara subsp. amara</name>
    <dbReference type="NCBI Taxonomy" id="228776"/>
    <lineage>
        <taxon>Eukaryota</taxon>
        <taxon>Viridiplantae</taxon>
        <taxon>Streptophyta</taxon>
        <taxon>Embryophyta</taxon>
        <taxon>Tracheophyta</taxon>
        <taxon>Spermatophyta</taxon>
        <taxon>Magnoliopsida</taxon>
        <taxon>eudicotyledons</taxon>
        <taxon>Gunneridae</taxon>
        <taxon>Pentapetalae</taxon>
        <taxon>rosids</taxon>
        <taxon>malvids</taxon>
        <taxon>Brassicales</taxon>
        <taxon>Brassicaceae</taxon>
        <taxon>Cardamineae</taxon>
        <taxon>Cardamine</taxon>
    </lineage>
</organism>
<keyword evidence="5" id="KW-0694">RNA-binding</keyword>
<dbReference type="Pfam" id="PF00806">
    <property type="entry name" value="PUF"/>
    <property type="match status" value="3"/>
</dbReference>
<comment type="caution">
    <text evidence="8">The sequence shown here is derived from an EMBL/GenBank/DDBJ whole genome shotgun (WGS) entry which is preliminary data.</text>
</comment>